<accession>A0A6M3JDN2</accession>
<sequence>MKKKKLKCQCCDDWLEITEGDGQIHFQMHIEKWNLWSRVKFAIGAILKPSVYKDGGMIWISPKRWKNFIDKL</sequence>
<dbReference type="EMBL" id="MT141591">
    <property type="protein sequence ID" value="QJA68154.1"/>
    <property type="molecule type" value="Genomic_DNA"/>
</dbReference>
<evidence type="ECO:0000313" key="1">
    <source>
        <dbReference type="EMBL" id="QJA68154.1"/>
    </source>
</evidence>
<name>A0A6M3JDN2_9ZZZZ</name>
<reference evidence="1" key="1">
    <citation type="submission" date="2020-03" db="EMBL/GenBank/DDBJ databases">
        <title>The deep terrestrial virosphere.</title>
        <authorList>
            <person name="Holmfeldt K."/>
            <person name="Nilsson E."/>
            <person name="Simone D."/>
            <person name="Lopez-Fernandez M."/>
            <person name="Wu X."/>
            <person name="de Brujin I."/>
            <person name="Lundin D."/>
            <person name="Andersson A."/>
            <person name="Bertilsson S."/>
            <person name="Dopson M."/>
        </authorList>
    </citation>
    <scope>NUCLEOTIDE SEQUENCE</scope>
    <source>
        <strain evidence="1">MM415A07989</strain>
    </source>
</reference>
<dbReference type="AlphaFoldDB" id="A0A6M3JDN2"/>
<gene>
    <name evidence="1" type="ORF">MM415A07989_0009</name>
</gene>
<protein>
    <submittedName>
        <fullName evidence="1">Uncharacterized protein</fullName>
    </submittedName>
</protein>
<proteinExistence type="predicted"/>
<organism evidence="1">
    <name type="scientific">viral metagenome</name>
    <dbReference type="NCBI Taxonomy" id="1070528"/>
    <lineage>
        <taxon>unclassified sequences</taxon>
        <taxon>metagenomes</taxon>
        <taxon>organismal metagenomes</taxon>
    </lineage>
</organism>